<keyword evidence="6" id="KW-0521">NADP</keyword>
<comment type="similarity">
    <text evidence="1 6">Belongs to the Arg-specific ADP-ribosyltransferase family.</text>
</comment>
<keyword evidence="10" id="KW-1185">Reference proteome</keyword>
<reference evidence="9" key="1">
    <citation type="submission" date="2021-02" db="EMBL/GenBank/DDBJ databases">
        <authorList>
            <person name="Nowell W R."/>
        </authorList>
    </citation>
    <scope>NUCLEOTIDE SEQUENCE</scope>
</reference>
<dbReference type="AlphaFoldDB" id="A0A815KX68"/>
<dbReference type="Proteomes" id="UP000663852">
    <property type="component" value="Unassembled WGS sequence"/>
</dbReference>
<comment type="catalytic activity">
    <reaction evidence="5 6">
        <text>L-arginyl-[protein] + NAD(+) = N(omega)-(ADP-D-ribosyl)-L-arginyl-[protein] + nicotinamide + H(+)</text>
        <dbReference type="Rhea" id="RHEA:19149"/>
        <dbReference type="Rhea" id="RHEA-COMP:10532"/>
        <dbReference type="Rhea" id="RHEA-COMP:15087"/>
        <dbReference type="ChEBI" id="CHEBI:15378"/>
        <dbReference type="ChEBI" id="CHEBI:17154"/>
        <dbReference type="ChEBI" id="CHEBI:29965"/>
        <dbReference type="ChEBI" id="CHEBI:57540"/>
        <dbReference type="ChEBI" id="CHEBI:142554"/>
        <dbReference type="EC" id="2.4.2.31"/>
    </reaction>
</comment>
<dbReference type="GO" id="GO:0106274">
    <property type="term" value="F:NAD+-protein-arginine ADP-ribosyltransferase activity"/>
    <property type="evidence" value="ECO:0007669"/>
    <property type="project" value="UniProtKB-EC"/>
</dbReference>
<proteinExistence type="inferred from homology"/>
<dbReference type="EC" id="2.4.2.31" evidence="6"/>
<evidence type="ECO:0000313" key="9">
    <source>
        <dbReference type="EMBL" id="CAF1399600.1"/>
    </source>
</evidence>
<evidence type="ECO:0000256" key="5">
    <source>
        <dbReference type="ARBA" id="ARBA00047597"/>
    </source>
</evidence>
<evidence type="ECO:0000313" key="10">
    <source>
        <dbReference type="Proteomes" id="UP000663828"/>
    </source>
</evidence>
<evidence type="ECO:0000313" key="8">
    <source>
        <dbReference type="EMBL" id="CAF1292601.1"/>
    </source>
</evidence>
<organism evidence="9 10">
    <name type="scientific">Adineta ricciae</name>
    <name type="common">Rotifer</name>
    <dbReference type="NCBI Taxonomy" id="249248"/>
    <lineage>
        <taxon>Eukaryota</taxon>
        <taxon>Metazoa</taxon>
        <taxon>Spiralia</taxon>
        <taxon>Gnathifera</taxon>
        <taxon>Rotifera</taxon>
        <taxon>Eurotatoria</taxon>
        <taxon>Bdelloidea</taxon>
        <taxon>Adinetida</taxon>
        <taxon>Adinetidae</taxon>
        <taxon>Adineta</taxon>
    </lineage>
</organism>
<dbReference type="Pfam" id="PF01129">
    <property type="entry name" value="ART"/>
    <property type="match status" value="1"/>
</dbReference>
<name>A0A815KX68_ADIRI</name>
<dbReference type="Proteomes" id="UP000663828">
    <property type="component" value="Unassembled WGS sequence"/>
</dbReference>
<evidence type="ECO:0000256" key="3">
    <source>
        <dbReference type="ARBA" id="ARBA00022679"/>
    </source>
</evidence>
<dbReference type="InterPro" id="IPR000768">
    <property type="entry name" value="ART"/>
</dbReference>
<evidence type="ECO:0000256" key="1">
    <source>
        <dbReference type="ARBA" id="ARBA00009558"/>
    </source>
</evidence>
<sequence>MNPISAWGHSTLWKKHARNQSSPSSTSTSRDTPRTSPLQVIDKNQALCSPRQICDNVQPDTPKSIASESLERIHESEQSDEKYHETSSASVMTLVECLEEKVGITRVLAERAKLGPFLPESTERPVIHNKIEFKESAEAIRHDSRYKSRSHLSDNIESLKKDYTAYDLTDIDILAIRLYTTAISYVVNEALRNHSLYDTPVPQIYQPYIYALLNAFVKLDRDRVMNEARGYHFEHWSVTRYIAPLSPAERQAIQPILDLHQPGTYVMYPGFTSASVADQAKRLWSDGFECRFEIKALTAIKVEDFAVHSNEYEAVFSPGAIFRVLEREDPYFEIEEVLPQNLRERLTNLPC</sequence>
<feature type="region of interest" description="Disordered" evidence="7">
    <location>
        <begin position="1"/>
        <end position="37"/>
    </location>
</feature>
<keyword evidence="3 6" id="KW-0808">Transferase</keyword>
<evidence type="ECO:0000256" key="7">
    <source>
        <dbReference type="SAM" id="MobiDB-lite"/>
    </source>
</evidence>
<evidence type="ECO:0000256" key="6">
    <source>
        <dbReference type="RuleBase" id="RU361228"/>
    </source>
</evidence>
<keyword evidence="2 6" id="KW-0328">Glycosyltransferase</keyword>
<evidence type="ECO:0000256" key="2">
    <source>
        <dbReference type="ARBA" id="ARBA00022676"/>
    </source>
</evidence>
<dbReference type="PROSITE" id="PS51996">
    <property type="entry name" value="TR_MART"/>
    <property type="match status" value="1"/>
</dbReference>
<dbReference type="GO" id="GO:0016779">
    <property type="term" value="F:nucleotidyltransferase activity"/>
    <property type="evidence" value="ECO:0007669"/>
    <property type="project" value="UniProtKB-KW"/>
</dbReference>
<feature type="compositionally biased region" description="Low complexity" evidence="7">
    <location>
        <begin position="21"/>
        <end position="37"/>
    </location>
</feature>
<dbReference type="Gene3D" id="3.90.176.10">
    <property type="entry name" value="Toxin ADP-ribosyltransferase, Chain A, domain 1"/>
    <property type="match status" value="1"/>
</dbReference>
<dbReference type="EMBL" id="CAJNOJ010000209">
    <property type="protein sequence ID" value="CAF1292601.1"/>
    <property type="molecule type" value="Genomic_DNA"/>
</dbReference>
<dbReference type="SUPFAM" id="SSF56399">
    <property type="entry name" value="ADP-ribosylation"/>
    <property type="match status" value="1"/>
</dbReference>
<protein>
    <recommendedName>
        <fullName evidence="6">NAD(P)(+)--arginine ADP-ribosyltransferase</fullName>
        <ecNumber evidence="6">2.4.2.31</ecNumber>
    </recommendedName>
    <alternativeName>
        <fullName evidence="6">Mono(ADP-ribosyl)transferase</fullName>
    </alternativeName>
</protein>
<gene>
    <name evidence="8" type="ORF">EDS130_LOCUS30169</name>
    <name evidence="9" type="ORF">XAT740_LOCUS34062</name>
</gene>
<dbReference type="EMBL" id="CAJNOR010003298">
    <property type="protein sequence ID" value="CAF1399600.1"/>
    <property type="molecule type" value="Genomic_DNA"/>
</dbReference>
<keyword evidence="6" id="KW-0520">NAD</keyword>
<accession>A0A815KX68</accession>
<evidence type="ECO:0000256" key="4">
    <source>
        <dbReference type="ARBA" id="ARBA00022695"/>
    </source>
</evidence>
<comment type="caution">
    <text evidence="9">The sequence shown here is derived from an EMBL/GenBank/DDBJ whole genome shotgun (WGS) entry which is preliminary data.</text>
</comment>
<keyword evidence="4" id="KW-0548">Nucleotidyltransferase</keyword>